<accession>A0A916VMJ8</accession>
<reference evidence="1" key="1">
    <citation type="journal article" date="2014" name="Int. J. Syst. Evol. Microbiol.">
        <title>Complete genome sequence of Corynebacterium casei LMG S-19264T (=DSM 44701T), isolated from a smear-ripened cheese.</title>
        <authorList>
            <consortium name="US DOE Joint Genome Institute (JGI-PGF)"/>
            <person name="Walter F."/>
            <person name="Albersmeier A."/>
            <person name="Kalinowski J."/>
            <person name="Ruckert C."/>
        </authorList>
    </citation>
    <scope>NUCLEOTIDE SEQUENCE</scope>
    <source>
        <strain evidence="1">CGMCC 1.15880</strain>
    </source>
</reference>
<dbReference type="Pfam" id="PF07370">
    <property type="entry name" value="DUF1489"/>
    <property type="match status" value="1"/>
</dbReference>
<gene>
    <name evidence="1" type="ORF">GCM10011498_02830</name>
</gene>
<dbReference type="Proteomes" id="UP000628017">
    <property type="component" value="Unassembled WGS sequence"/>
</dbReference>
<comment type="caution">
    <text evidence="1">The sequence shown here is derived from an EMBL/GenBank/DDBJ whole genome shotgun (WGS) entry which is preliminary data.</text>
</comment>
<reference evidence="1" key="2">
    <citation type="submission" date="2020-09" db="EMBL/GenBank/DDBJ databases">
        <authorList>
            <person name="Sun Q."/>
            <person name="Zhou Y."/>
        </authorList>
    </citation>
    <scope>NUCLEOTIDE SEQUENCE</scope>
    <source>
        <strain evidence="1">CGMCC 1.15880</strain>
    </source>
</reference>
<keyword evidence="2" id="KW-1185">Reference proteome</keyword>
<proteinExistence type="predicted"/>
<sequence length="138" mass="15382">MIKLCVGIDSYEDLETAIALRAKSGGRTYLSSHITRMWPKQEDALLNGGSLYWVIKGFVQARQNIVRLDEVTGADGVRRCAILMEPKLIRTSSAPRRPFQGWRYLKPVDAPSDLPDSRKSDDALPKELALALADIGLR</sequence>
<dbReference type="InterPro" id="IPR008320">
    <property type="entry name" value="UCP032025"/>
</dbReference>
<name>A0A916VMJ8_9RHOB</name>
<evidence type="ECO:0000313" key="2">
    <source>
        <dbReference type="Proteomes" id="UP000628017"/>
    </source>
</evidence>
<evidence type="ECO:0000313" key="1">
    <source>
        <dbReference type="EMBL" id="GGA06560.1"/>
    </source>
</evidence>
<dbReference type="EMBL" id="BMKA01000001">
    <property type="protein sequence ID" value="GGA06560.1"/>
    <property type="molecule type" value="Genomic_DNA"/>
</dbReference>
<organism evidence="1 2">
    <name type="scientific">Neptunicoccus cionae</name>
    <dbReference type="NCBI Taxonomy" id="2035344"/>
    <lineage>
        <taxon>Bacteria</taxon>
        <taxon>Pseudomonadati</taxon>
        <taxon>Pseudomonadota</taxon>
        <taxon>Alphaproteobacteria</taxon>
        <taxon>Rhodobacterales</taxon>
        <taxon>Paracoccaceae</taxon>
        <taxon>Neptunicoccus</taxon>
    </lineage>
</organism>
<dbReference type="PIRSF" id="PIRSF032025">
    <property type="entry name" value="UCP032025"/>
    <property type="match status" value="1"/>
</dbReference>
<dbReference type="AlphaFoldDB" id="A0A916VMJ8"/>
<protein>
    <submittedName>
        <fullName evidence="1">Lysophospholipase</fullName>
    </submittedName>
</protein>